<evidence type="ECO:0000313" key="2">
    <source>
        <dbReference type="Proteomes" id="UP000009168"/>
    </source>
</evidence>
<dbReference type="AlphaFoldDB" id="I7MCE1"/>
<protein>
    <submittedName>
        <fullName evidence="1">Uncharacterized protein</fullName>
    </submittedName>
</protein>
<name>I7MCE1_TETTS</name>
<gene>
    <name evidence="1" type="ORF">TTHERM_00825200</name>
</gene>
<sequence>MLYRLFRNNSKFNNYFNYKNIKYFSVARESIPLERVDKAQELVQKIISSHVAYKQSLIQLLETYHYFKNIESDSELRILRDLHNQHLAQLNEQVVIHRVPPPLIPFTSVSFIIFGGISSILDQKNCDQLAAQLCRIVENHTDYCLFQLNQQNLDQQDLRKMIIQMRDSSYDLSEKILSQMTEGNSCVQNISDYVFQPILRQHFGGVE</sequence>
<reference evidence="2" key="1">
    <citation type="journal article" date="2006" name="PLoS Biol.">
        <title>Macronuclear genome sequence of the ciliate Tetrahymena thermophila, a model eukaryote.</title>
        <authorList>
            <person name="Eisen J.A."/>
            <person name="Coyne R.S."/>
            <person name="Wu M."/>
            <person name="Wu D."/>
            <person name="Thiagarajan M."/>
            <person name="Wortman J.R."/>
            <person name="Badger J.H."/>
            <person name="Ren Q."/>
            <person name="Amedeo P."/>
            <person name="Jones K.M."/>
            <person name="Tallon L.J."/>
            <person name="Delcher A.L."/>
            <person name="Salzberg S.L."/>
            <person name="Silva J.C."/>
            <person name="Haas B.J."/>
            <person name="Majoros W.H."/>
            <person name="Farzad M."/>
            <person name="Carlton J.M."/>
            <person name="Smith R.K. Jr."/>
            <person name="Garg J."/>
            <person name="Pearlman R.E."/>
            <person name="Karrer K.M."/>
            <person name="Sun L."/>
            <person name="Manning G."/>
            <person name="Elde N.C."/>
            <person name="Turkewitz A.P."/>
            <person name="Asai D.J."/>
            <person name="Wilkes D.E."/>
            <person name="Wang Y."/>
            <person name="Cai H."/>
            <person name="Collins K."/>
            <person name="Stewart B.A."/>
            <person name="Lee S.R."/>
            <person name="Wilamowska K."/>
            <person name="Weinberg Z."/>
            <person name="Ruzzo W.L."/>
            <person name="Wloga D."/>
            <person name="Gaertig J."/>
            <person name="Frankel J."/>
            <person name="Tsao C.-C."/>
            <person name="Gorovsky M.A."/>
            <person name="Keeling P.J."/>
            <person name="Waller R.F."/>
            <person name="Patron N.J."/>
            <person name="Cherry J.M."/>
            <person name="Stover N.A."/>
            <person name="Krieger C.J."/>
            <person name="del Toro C."/>
            <person name="Ryder H.F."/>
            <person name="Williamson S.C."/>
            <person name="Barbeau R.A."/>
            <person name="Hamilton E.P."/>
            <person name="Orias E."/>
        </authorList>
    </citation>
    <scope>NUCLEOTIDE SEQUENCE [LARGE SCALE GENOMIC DNA]</scope>
    <source>
        <strain evidence="2">SB210</strain>
    </source>
</reference>
<dbReference type="InParanoid" id="I7MCE1"/>
<keyword evidence="2" id="KW-1185">Reference proteome</keyword>
<dbReference type="KEGG" id="tet:TTHERM_00825200"/>
<dbReference type="Proteomes" id="UP000009168">
    <property type="component" value="Unassembled WGS sequence"/>
</dbReference>
<organism evidence="1 2">
    <name type="scientific">Tetrahymena thermophila (strain SB210)</name>
    <dbReference type="NCBI Taxonomy" id="312017"/>
    <lineage>
        <taxon>Eukaryota</taxon>
        <taxon>Sar</taxon>
        <taxon>Alveolata</taxon>
        <taxon>Ciliophora</taxon>
        <taxon>Intramacronucleata</taxon>
        <taxon>Oligohymenophorea</taxon>
        <taxon>Hymenostomatida</taxon>
        <taxon>Tetrahymenina</taxon>
        <taxon>Tetrahymenidae</taxon>
        <taxon>Tetrahymena</taxon>
    </lineage>
</organism>
<dbReference type="RefSeq" id="XP_001031388.1">
    <property type="nucleotide sequence ID" value="XM_001031388.1"/>
</dbReference>
<dbReference type="HOGENOM" id="CLU_1328705_0_0_1"/>
<dbReference type="EMBL" id="GG662507">
    <property type="protein sequence ID" value="EAR83725.1"/>
    <property type="molecule type" value="Genomic_DNA"/>
</dbReference>
<accession>I7MCE1</accession>
<evidence type="ECO:0000313" key="1">
    <source>
        <dbReference type="EMBL" id="EAR83725.1"/>
    </source>
</evidence>
<dbReference type="GeneID" id="7830902"/>
<proteinExistence type="predicted"/>